<dbReference type="Proteomes" id="UP001221757">
    <property type="component" value="Unassembled WGS sequence"/>
</dbReference>
<keyword evidence="2" id="KW-1185">Reference proteome</keyword>
<comment type="caution">
    <text evidence="1">The sequence shown here is derived from an EMBL/GenBank/DDBJ whole genome shotgun (WGS) entry which is preliminary data.</text>
</comment>
<reference evidence="1" key="1">
    <citation type="submission" date="2023-03" db="EMBL/GenBank/DDBJ databases">
        <title>Massive genome expansion in bonnet fungi (Mycena s.s.) driven by repeated elements and novel gene families across ecological guilds.</title>
        <authorList>
            <consortium name="Lawrence Berkeley National Laboratory"/>
            <person name="Harder C.B."/>
            <person name="Miyauchi S."/>
            <person name="Viragh M."/>
            <person name="Kuo A."/>
            <person name="Thoen E."/>
            <person name="Andreopoulos B."/>
            <person name="Lu D."/>
            <person name="Skrede I."/>
            <person name="Drula E."/>
            <person name="Henrissat B."/>
            <person name="Morin E."/>
            <person name="Kohler A."/>
            <person name="Barry K."/>
            <person name="LaButti K."/>
            <person name="Morin E."/>
            <person name="Salamov A."/>
            <person name="Lipzen A."/>
            <person name="Mereny Z."/>
            <person name="Hegedus B."/>
            <person name="Baldrian P."/>
            <person name="Stursova M."/>
            <person name="Weitz H."/>
            <person name="Taylor A."/>
            <person name="Grigoriev I.V."/>
            <person name="Nagy L.G."/>
            <person name="Martin F."/>
            <person name="Kauserud H."/>
        </authorList>
    </citation>
    <scope>NUCLEOTIDE SEQUENCE</scope>
    <source>
        <strain evidence="1">CBHHK067</strain>
    </source>
</reference>
<name>A0AAD7GXT8_MYCRO</name>
<protein>
    <submittedName>
        <fullName evidence="1">Uncharacterized protein</fullName>
    </submittedName>
</protein>
<sequence>MYPAMFLNGTAAVKIQDPTSFLPSKTGNIAYEVRPLCQNHPAYTPRRPSGGKGDRNDLLGSIARRVLQVHDSPLVRQKQPILERQAAFVRIHQDPQLFLRKDERCVLRRVELGGIWALTVPRDVEGPQARLLSGVAAPVHNREWCVVDAGHSDVFAVNGPETAYSLRPPWPIGGGRLQSLEFVDELGATLSDISFNFGEREGVRDVSLVRIGNKSSPYNPWYKNAKPVALYHGLCTL</sequence>
<organism evidence="1 2">
    <name type="scientific">Mycena rosella</name>
    <name type="common">Pink bonnet</name>
    <name type="synonym">Agaricus rosellus</name>
    <dbReference type="NCBI Taxonomy" id="1033263"/>
    <lineage>
        <taxon>Eukaryota</taxon>
        <taxon>Fungi</taxon>
        <taxon>Dikarya</taxon>
        <taxon>Basidiomycota</taxon>
        <taxon>Agaricomycotina</taxon>
        <taxon>Agaricomycetes</taxon>
        <taxon>Agaricomycetidae</taxon>
        <taxon>Agaricales</taxon>
        <taxon>Marasmiineae</taxon>
        <taxon>Mycenaceae</taxon>
        <taxon>Mycena</taxon>
    </lineage>
</organism>
<evidence type="ECO:0000313" key="1">
    <source>
        <dbReference type="EMBL" id="KAJ7707548.1"/>
    </source>
</evidence>
<gene>
    <name evidence="1" type="ORF">B0H17DRAFT_1033053</name>
</gene>
<dbReference type="EMBL" id="JARKIE010000005">
    <property type="protein sequence ID" value="KAJ7707548.1"/>
    <property type="molecule type" value="Genomic_DNA"/>
</dbReference>
<accession>A0AAD7GXT8</accession>
<dbReference type="AlphaFoldDB" id="A0AAD7GXT8"/>
<evidence type="ECO:0000313" key="2">
    <source>
        <dbReference type="Proteomes" id="UP001221757"/>
    </source>
</evidence>
<proteinExistence type="predicted"/>